<dbReference type="InterPro" id="IPR029063">
    <property type="entry name" value="SAM-dependent_MTases_sf"/>
</dbReference>
<gene>
    <name evidence="2" type="ORF">SHKM778_31360</name>
</gene>
<proteinExistence type="predicted"/>
<evidence type="ECO:0000313" key="2">
    <source>
        <dbReference type="EMBL" id="BFO16748.1"/>
    </source>
</evidence>
<evidence type="ECO:0000256" key="1">
    <source>
        <dbReference type="SAM" id="MobiDB-lite"/>
    </source>
</evidence>
<reference evidence="2" key="1">
    <citation type="submission" date="2024-06" db="EMBL/GenBank/DDBJ databases">
        <authorList>
            <consortium name="consrtm"/>
            <person name="Uemura M."/>
            <person name="Terahara T."/>
        </authorList>
    </citation>
    <scope>NUCLEOTIDE SEQUENCE</scope>
    <source>
        <strain evidence="2">KM77-8</strain>
    </source>
</reference>
<sequence length="160" mass="17457">MRDVGLEWDQWACKTRTAAGQLTVRTDVAMYPAWPFVGRTRGVIASPPCQAWSMAGKRLGLLDQPLVHAAVEDLAAGRDTRERLLTACRDERSLLAAEPMRYLYALNTVGEPDWSPWRRCRACCRCGSSTRPSCAGGDSPSGTGSSTPPTSAFRRPEGGR</sequence>
<evidence type="ECO:0008006" key="3">
    <source>
        <dbReference type="Google" id="ProtNLM"/>
    </source>
</evidence>
<name>A0AAT9HGY7_9ACTN</name>
<feature type="region of interest" description="Disordered" evidence="1">
    <location>
        <begin position="129"/>
        <end position="160"/>
    </location>
</feature>
<organism evidence="2">
    <name type="scientific">Streptomyces haneummycinicus</name>
    <dbReference type="NCBI Taxonomy" id="3074435"/>
    <lineage>
        <taxon>Bacteria</taxon>
        <taxon>Bacillati</taxon>
        <taxon>Actinomycetota</taxon>
        <taxon>Actinomycetes</taxon>
        <taxon>Kitasatosporales</taxon>
        <taxon>Streptomycetaceae</taxon>
        <taxon>Streptomyces</taxon>
    </lineage>
</organism>
<dbReference type="Gene3D" id="3.40.50.150">
    <property type="entry name" value="Vaccinia Virus protein VP39"/>
    <property type="match status" value="1"/>
</dbReference>
<protein>
    <recommendedName>
        <fullName evidence="3">DNA (cytosine-5-)-methyltransferase</fullName>
    </recommendedName>
</protein>
<reference evidence="2" key="2">
    <citation type="submission" date="2024-07" db="EMBL/GenBank/DDBJ databases">
        <title>Streptomyces haneummycinica sp. nov., a new antibiotic-producing actinobacterium isolated from marine sediment.</title>
        <authorList>
            <person name="Uemura M."/>
            <person name="Hamada M."/>
            <person name="Hirano S."/>
            <person name="Kobayashi K."/>
            <person name="Ohshiro T."/>
            <person name="Kobayashi T."/>
            <person name="Terahara T."/>
        </authorList>
    </citation>
    <scope>NUCLEOTIDE SEQUENCE</scope>
    <source>
        <strain evidence="2">KM77-8</strain>
    </source>
</reference>
<dbReference type="SUPFAM" id="SSF53335">
    <property type="entry name" value="S-adenosyl-L-methionine-dependent methyltransferases"/>
    <property type="match status" value="1"/>
</dbReference>
<dbReference type="AlphaFoldDB" id="A0AAT9HGY7"/>
<feature type="compositionally biased region" description="Low complexity" evidence="1">
    <location>
        <begin position="136"/>
        <end position="151"/>
    </location>
</feature>
<dbReference type="EMBL" id="AP035768">
    <property type="protein sequence ID" value="BFO16748.1"/>
    <property type="molecule type" value="Genomic_DNA"/>
</dbReference>
<accession>A0AAT9HGY7</accession>